<protein>
    <submittedName>
        <fullName evidence="1">Uncharacterized protein</fullName>
    </submittedName>
</protein>
<dbReference type="AlphaFoldDB" id="A0A0F9FFP8"/>
<evidence type="ECO:0000313" key="1">
    <source>
        <dbReference type="EMBL" id="KKL85229.1"/>
    </source>
</evidence>
<proteinExistence type="predicted"/>
<name>A0A0F9FFP8_9ZZZZ</name>
<dbReference type="EMBL" id="LAZR01021466">
    <property type="protein sequence ID" value="KKL85229.1"/>
    <property type="molecule type" value="Genomic_DNA"/>
</dbReference>
<reference evidence="1" key="1">
    <citation type="journal article" date="2015" name="Nature">
        <title>Complex archaea that bridge the gap between prokaryotes and eukaryotes.</title>
        <authorList>
            <person name="Spang A."/>
            <person name="Saw J.H."/>
            <person name="Jorgensen S.L."/>
            <person name="Zaremba-Niedzwiedzka K."/>
            <person name="Martijn J."/>
            <person name="Lind A.E."/>
            <person name="van Eijk R."/>
            <person name="Schleper C."/>
            <person name="Guy L."/>
            <person name="Ettema T.J."/>
        </authorList>
    </citation>
    <scope>NUCLEOTIDE SEQUENCE</scope>
</reference>
<gene>
    <name evidence="1" type="ORF">LCGC14_1956820</name>
</gene>
<accession>A0A0F9FFP8</accession>
<sequence length="90" mass="10324">MDEKTLRGRLYELAEIMTSLPTPAGPGMPSGVYRSHIPVPATQEVDELLDHLRLRAKYVTFDLEATRRENRYLRRMLQRRANGGEDPDSP</sequence>
<organism evidence="1">
    <name type="scientific">marine sediment metagenome</name>
    <dbReference type="NCBI Taxonomy" id="412755"/>
    <lineage>
        <taxon>unclassified sequences</taxon>
        <taxon>metagenomes</taxon>
        <taxon>ecological metagenomes</taxon>
    </lineage>
</organism>
<comment type="caution">
    <text evidence="1">The sequence shown here is derived from an EMBL/GenBank/DDBJ whole genome shotgun (WGS) entry which is preliminary data.</text>
</comment>